<accession>A0A8H7ZSZ7</accession>
<sequence length="333" mass="35397">MADLGVPVLSLSLPSFLDVVTKQSQACRDSPVGPKRRSRIKPPQHLVKLPKTSLLYAQQQQQQQQQQLPPGAAGAPRGRRDTAFAPGKGQPSQREKRGVVAPQRSTNHPAPHTSALQQPSTPKVLSQAFERNAEILQRRAESPAASAVVCGPQPESLGADGLQDPGFERALIHHATIGFDSAGADQADLQQPPASQRATTVETMWDVLSRPLTAYPAMPSSLATNSRPRTAGDADALMLHTRSVASASLHPGQSTEIVRDVVSGGAAVPNSPFELGSRLRAARESDLNVVLVGKPALSAEYYASKHDDEIDGSAKIATAPRERARAISAEHTC</sequence>
<evidence type="ECO:0000313" key="3">
    <source>
        <dbReference type="Proteomes" id="UP000673691"/>
    </source>
</evidence>
<evidence type="ECO:0000313" key="2">
    <source>
        <dbReference type="EMBL" id="KAG5458627.1"/>
    </source>
</evidence>
<dbReference type="AlphaFoldDB" id="A0A8H7ZSZ7"/>
<feature type="compositionally biased region" description="Low complexity" evidence="1">
    <location>
        <begin position="58"/>
        <end position="76"/>
    </location>
</feature>
<feature type="non-terminal residue" evidence="2">
    <location>
        <position position="333"/>
    </location>
</feature>
<evidence type="ECO:0000256" key="1">
    <source>
        <dbReference type="SAM" id="MobiDB-lite"/>
    </source>
</evidence>
<proteinExistence type="predicted"/>
<feature type="region of interest" description="Disordered" evidence="1">
    <location>
        <begin position="56"/>
        <end position="123"/>
    </location>
</feature>
<protein>
    <submittedName>
        <fullName evidence="2">Uncharacterized protein</fullName>
    </submittedName>
</protein>
<feature type="compositionally biased region" description="Polar residues" evidence="1">
    <location>
        <begin position="103"/>
        <end position="123"/>
    </location>
</feature>
<gene>
    <name evidence="2" type="ORF">BJ554DRAFT_1115</name>
</gene>
<dbReference type="Proteomes" id="UP000673691">
    <property type="component" value="Unassembled WGS sequence"/>
</dbReference>
<comment type="caution">
    <text evidence="2">The sequence shown here is derived from an EMBL/GenBank/DDBJ whole genome shotgun (WGS) entry which is preliminary data.</text>
</comment>
<keyword evidence="3" id="KW-1185">Reference proteome</keyword>
<name>A0A8H7ZSZ7_9FUNG</name>
<organism evidence="2 3">
    <name type="scientific">Olpidium bornovanus</name>
    <dbReference type="NCBI Taxonomy" id="278681"/>
    <lineage>
        <taxon>Eukaryota</taxon>
        <taxon>Fungi</taxon>
        <taxon>Fungi incertae sedis</taxon>
        <taxon>Olpidiomycota</taxon>
        <taxon>Olpidiomycotina</taxon>
        <taxon>Olpidiomycetes</taxon>
        <taxon>Olpidiales</taxon>
        <taxon>Olpidiaceae</taxon>
        <taxon>Olpidium</taxon>
    </lineage>
</organism>
<feature type="region of interest" description="Disordered" evidence="1">
    <location>
        <begin position="23"/>
        <end position="44"/>
    </location>
</feature>
<dbReference type="EMBL" id="JAEFCI010008172">
    <property type="protein sequence ID" value="KAG5458627.1"/>
    <property type="molecule type" value="Genomic_DNA"/>
</dbReference>
<reference evidence="2 3" key="1">
    <citation type="journal article" name="Sci. Rep.">
        <title>Genome-scale phylogenetic analyses confirm Olpidium as the closest living zoosporic fungus to the non-flagellated, terrestrial fungi.</title>
        <authorList>
            <person name="Chang Y."/>
            <person name="Rochon D."/>
            <person name="Sekimoto S."/>
            <person name="Wang Y."/>
            <person name="Chovatia M."/>
            <person name="Sandor L."/>
            <person name="Salamov A."/>
            <person name="Grigoriev I.V."/>
            <person name="Stajich J.E."/>
            <person name="Spatafora J.W."/>
        </authorList>
    </citation>
    <scope>NUCLEOTIDE SEQUENCE [LARGE SCALE GENOMIC DNA]</scope>
    <source>
        <strain evidence="2">S191</strain>
    </source>
</reference>